<keyword evidence="5 13" id="KW-0808">Transferase</keyword>
<dbReference type="GO" id="GO:0061710">
    <property type="term" value="F:L-threonylcarbamoyladenylate synthase"/>
    <property type="evidence" value="ECO:0007669"/>
    <property type="project" value="UniProtKB-EC"/>
</dbReference>
<dbReference type="InterPro" id="IPR017945">
    <property type="entry name" value="DHBP_synth_RibB-like_a/b_dom"/>
</dbReference>
<dbReference type="Proteomes" id="UP001549749">
    <property type="component" value="Unassembled WGS sequence"/>
</dbReference>
<dbReference type="PROSITE" id="PS51163">
    <property type="entry name" value="YRDC"/>
    <property type="match status" value="1"/>
</dbReference>
<evidence type="ECO:0000256" key="7">
    <source>
        <dbReference type="ARBA" id="ARBA00022695"/>
    </source>
</evidence>
<evidence type="ECO:0000313" key="13">
    <source>
        <dbReference type="EMBL" id="MET6998221.1"/>
    </source>
</evidence>
<evidence type="ECO:0000256" key="1">
    <source>
        <dbReference type="ARBA" id="ARBA00004496"/>
    </source>
</evidence>
<feature type="domain" description="YrdC-like" evidence="12">
    <location>
        <begin position="5"/>
        <end position="190"/>
    </location>
</feature>
<accession>A0ABV2T5B7</accession>
<evidence type="ECO:0000256" key="11">
    <source>
        <dbReference type="ARBA" id="ARBA00048366"/>
    </source>
</evidence>
<keyword evidence="7 13" id="KW-0548">Nucleotidyltransferase</keyword>
<sequence length="190" mass="20768">MDAFEKDITASLQVLRTGGLILYPTDTIWGIGCDATDEAAVSKIFALKERSESKSLVVLLADVRDLLQYVAHPHPGLADIIAGFERPTTVIYEGALGFAPNVINEDGSIAIRIVKEPFCRHLIKRLRKPLVSTSANISGQPAPGMFKEVAPAIRNGVDYIVEYRQSEAAAHTASRIVRIRQDGSLDIIRD</sequence>
<dbReference type="SUPFAM" id="SSF55821">
    <property type="entry name" value="YrdC/RibB"/>
    <property type="match status" value="1"/>
</dbReference>
<dbReference type="InterPro" id="IPR050156">
    <property type="entry name" value="TC-AMP_synthase_SUA5"/>
</dbReference>
<dbReference type="PANTHER" id="PTHR17490:SF16">
    <property type="entry name" value="THREONYLCARBAMOYL-AMP SYNTHASE"/>
    <property type="match status" value="1"/>
</dbReference>
<dbReference type="Pfam" id="PF01300">
    <property type="entry name" value="Sua5_yciO_yrdC"/>
    <property type="match status" value="1"/>
</dbReference>
<dbReference type="EC" id="2.7.7.87" evidence="3"/>
<keyword evidence="9" id="KW-0067">ATP-binding</keyword>
<reference evidence="13 14" key="1">
    <citation type="submission" date="2024-06" db="EMBL/GenBank/DDBJ databases">
        <title>Chitinophaga defluvii sp. nov., isolated from municipal sewage.</title>
        <authorList>
            <person name="Zhang L."/>
        </authorList>
    </citation>
    <scope>NUCLEOTIDE SEQUENCE [LARGE SCALE GENOMIC DNA]</scope>
    <source>
        <strain evidence="13 14">H8</strain>
    </source>
</reference>
<keyword evidence="4" id="KW-0963">Cytoplasm</keyword>
<dbReference type="Gene3D" id="3.90.870.10">
    <property type="entry name" value="DHBP synthase"/>
    <property type="match status" value="1"/>
</dbReference>
<evidence type="ECO:0000313" key="14">
    <source>
        <dbReference type="Proteomes" id="UP001549749"/>
    </source>
</evidence>
<name>A0ABV2T5B7_9BACT</name>
<evidence type="ECO:0000256" key="5">
    <source>
        <dbReference type="ARBA" id="ARBA00022679"/>
    </source>
</evidence>
<dbReference type="PANTHER" id="PTHR17490">
    <property type="entry name" value="SUA5"/>
    <property type="match status" value="1"/>
</dbReference>
<evidence type="ECO:0000256" key="9">
    <source>
        <dbReference type="ARBA" id="ARBA00022840"/>
    </source>
</evidence>
<evidence type="ECO:0000259" key="12">
    <source>
        <dbReference type="PROSITE" id="PS51163"/>
    </source>
</evidence>
<evidence type="ECO:0000256" key="3">
    <source>
        <dbReference type="ARBA" id="ARBA00012584"/>
    </source>
</evidence>
<evidence type="ECO:0000256" key="4">
    <source>
        <dbReference type="ARBA" id="ARBA00022490"/>
    </source>
</evidence>
<evidence type="ECO:0000256" key="6">
    <source>
        <dbReference type="ARBA" id="ARBA00022694"/>
    </source>
</evidence>
<organism evidence="13 14">
    <name type="scientific">Chitinophaga defluvii</name>
    <dbReference type="NCBI Taxonomy" id="3163343"/>
    <lineage>
        <taxon>Bacteria</taxon>
        <taxon>Pseudomonadati</taxon>
        <taxon>Bacteroidota</taxon>
        <taxon>Chitinophagia</taxon>
        <taxon>Chitinophagales</taxon>
        <taxon>Chitinophagaceae</taxon>
        <taxon>Chitinophaga</taxon>
    </lineage>
</organism>
<comment type="similarity">
    <text evidence="2">Belongs to the SUA5 family.</text>
</comment>
<keyword evidence="6" id="KW-0819">tRNA processing</keyword>
<keyword evidence="8" id="KW-0547">Nucleotide-binding</keyword>
<evidence type="ECO:0000256" key="2">
    <source>
        <dbReference type="ARBA" id="ARBA00007663"/>
    </source>
</evidence>
<comment type="catalytic activity">
    <reaction evidence="11">
        <text>L-threonine + hydrogencarbonate + ATP = L-threonylcarbamoyladenylate + diphosphate + H2O</text>
        <dbReference type="Rhea" id="RHEA:36407"/>
        <dbReference type="ChEBI" id="CHEBI:15377"/>
        <dbReference type="ChEBI" id="CHEBI:17544"/>
        <dbReference type="ChEBI" id="CHEBI:30616"/>
        <dbReference type="ChEBI" id="CHEBI:33019"/>
        <dbReference type="ChEBI" id="CHEBI:57926"/>
        <dbReference type="ChEBI" id="CHEBI:73682"/>
        <dbReference type="EC" id="2.7.7.87"/>
    </reaction>
</comment>
<dbReference type="EMBL" id="JBEXAC010000001">
    <property type="protein sequence ID" value="MET6998221.1"/>
    <property type="molecule type" value="Genomic_DNA"/>
</dbReference>
<dbReference type="InterPro" id="IPR006070">
    <property type="entry name" value="Sua5-like_dom"/>
</dbReference>
<gene>
    <name evidence="13" type="ORF">ABR189_12615</name>
</gene>
<evidence type="ECO:0000256" key="8">
    <source>
        <dbReference type="ARBA" id="ARBA00022741"/>
    </source>
</evidence>
<evidence type="ECO:0000256" key="10">
    <source>
        <dbReference type="ARBA" id="ARBA00029774"/>
    </source>
</evidence>
<protein>
    <recommendedName>
        <fullName evidence="10">L-threonylcarbamoyladenylate synthase</fullName>
        <ecNumber evidence="3">2.7.7.87</ecNumber>
    </recommendedName>
    <alternativeName>
        <fullName evidence="10">L-threonylcarbamoyladenylate synthase</fullName>
    </alternativeName>
</protein>
<keyword evidence="14" id="KW-1185">Reference proteome</keyword>
<dbReference type="RefSeq" id="WP_354660856.1">
    <property type="nucleotide sequence ID" value="NZ_JBEXAC010000001.1"/>
</dbReference>
<proteinExistence type="inferred from homology"/>
<comment type="subcellular location">
    <subcellularLocation>
        <location evidence="1">Cytoplasm</location>
    </subcellularLocation>
</comment>
<comment type="caution">
    <text evidence="13">The sequence shown here is derived from an EMBL/GenBank/DDBJ whole genome shotgun (WGS) entry which is preliminary data.</text>
</comment>